<reference evidence="4 5" key="1">
    <citation type="submission" date="2023-08" db="EMBL/GenBank/DDBJ databases">
        <title>Rhodoferax potami sp. nov. and Rhodoferax mekongensis sp. nov., isolated from the Mekong River in Thailand.</title>
        <authorList>
            <person name="Kitikhun S."/>
            <person name="Charoenyingcharoen P."/>
            <person name="Siriarchawattana P."/>
            <person name="Likhitrattanapisal S."/>
            <person name="Nilsakha T."/>
            <person name="Chanpet A."/>
            <person name="Rattanawaree P."/>
            <person name="Ingsriswang S."/>
        </authorList>
    </citation>
    <scope>NUCLEOTIDE SEQUENCE [LARGE SCALE GENOMIC DNA]</scope>
    <source>
        <strain evidence="4 5">TBRC 17660</strain>
    </source>
</reference>
<evidence type="ECO:0000256" key="2">
    <source>
        <dbReference type="SAM" id="SignalP"/>
    </source>
</evidence>
<protein>
    <submittedName>
        <fullName evidence="4">Transporter substrate-binding domain-containing protein</fullName>
    </submittedName>
</protein>
<evidence type="ECO:0000259" key="3">
    <source>
        <dbReference type="SMART" id="SM00062"/>
    </source>
</evidence>
<gene>
    <name evidence="4" type="ORF">RAE19_14555</name>
</gene>
<dbReference type="RefSeq" id="WP_313875563.1">
    <property type="nucleotide sequence ID" value="NZ_JAVBIK010000001.1"/>
</dbReference>
<comment type="caution">
    <text evidence="4">The sequence shown here is derived from an EMBL/GenBank/DDBJ whole genome shotgun (WGS) entry which is preliminary data.</text>
</comment>
<dbReference type="PANTHER" id="PTHR35936">
    <property type="entry name" value="MEMBRANE-BOUND LYTIC MUREIN TRANSGLYCOSYLASE F"/>
    <property type="match status" value="1"/>
</dbReference>
<proteinExistence type="predicted"/>
<dbReference type="PANTHER" id="PTHR35936:SF6">
    <property type="entry name" value="AMINO ACID ABC TRANSPORTER SUBSTRATE-BINDING PAAT FAMILY PROTEIN"/>
    <property type="match status" value="1"/>
</dbReference>
<dbReference type="Pfam" id="PF00497">
    <property type="entry name" value="SBP_bac_3"/>
    <property type="match status" value="1"/>
</dbReference>
<dbReference type="Proteomes" id="UP001321700">
    <property type="component" value="Unassembled WGS sequence"/>
</dbReference>
<dbReference type="SUPFAM" id="SSF53850">
    <property type="entry name" value="Periplasmic binding protein-like II"/>
    <property type="match status" value="1"/>
</dbReference>
<evidence type="ECO:0000313" key="5">
    <source>
        <dbReference type="Proteomes" id="UP001321700"/>
    </source>
</evidence>
<dbReference type="SMART" id="SM00062">
    <property type="entry name" value="PBPb"/>
    <property type="match status" value="1"/>
</dbReference>
<evidence type="ECO:0000313" key="4">
    <source>
        <dbReference type="EMBL" id="MDT7519915.1"/>
    </source>
</evidence>
<name>A0ABU3KQ39_9BURK</name>
<keyword evidence="5" id="KW-1185">Reference proteome</keyword>
<dbReference type="Gene3D" id="3.40.190.10">
    <property type="entry name" value="Periplasmic binding protein-like II"/>
    <property type="match status" value="2"/>
</dbReference>
<sequence length="249" mass="27565">MSLRRALVLGSLGSALLPLAYAKQGAIKVQIGAEDDWRPYAYTLSGKPMGFSVELVQAAWAAAGVEVELVALPYARCMREVEAGKLPACFNTLRDSRTEDKYLWHRHPLFRARIGIYGRADGPSEPVNLQSLKGKRIGVTNGYDYGSAFDDDPAMVRDVANSDLTSLRKLVAGRVDYALVYDRVANEIAVNNQALGQQFRLRGTLLETGLYLSFSKRFDGAAALVQKFDAGLETIRKNGEYARIEARWR</sequence>
<feature type="signal peptide" evidence="2">
    <location>
        <begin position="1"/>
        <end position="22"/>
    </location>
</feature>
<feature type="chain" id="PRO_5045882662" evidence="2">
    <location>
        <begin position="23"/>
        <end position="249"/>
    </location>
</feature>
<accession>A0ABU3KQ39</accession>
<feature type="domain" description="Solute-binding protein family 3/N-terminal" evidence="3">
    <location>
        <begin position="28"/>
        <end position="249"/>
    </location>
</feature>
<dbReference type="EMBL" id="JAVBIK010000001">
    <property type="protein sequence ID" value="MDT7519915.1"/>
    <property type="molecule type" value="Genomic_DNA"/>
</dbReference>
<keyword evidence="1 2" id="KW-0732">Signal</keyword>
<evidence type="ECO:0000256" key="1">
    <source>
        <dbReference type="ARBA" id="ARBA00022729"/>
    </source>
</evidence>
<organism evidence="4 5">
    <name type="scientific">Rhodoferax potami</name>
    <dbReference type="NCBI Taxonomy" id="3068338"/>
    <lineage>
        <taxon>Bacteria</taxon>
        <taxon>Pseudomonadati</taxon>
        <taxon>Pseudomonadota</taxon>
        <taxon>Betaproteobacteria</taxon>
        <taxon>Burkholderiales</taxon>
        <taxon>Comamonadaceae</taxon>
        <taxon>Rhodoferax</taxon>
    </lineage>
</organism>
<dbReference type="InterPro" id="IPR001638">
    <property type="entry name" value="Solute-binding_3/MltF_N"/>
</dbReference>